<evidence type="ECO:0000313" key="7">
    <source>
        <dbReference type="EMBL" id="GEM09948.1"/>
    </source>
</evidence>
<feature type="region of interest" description="Disordered" evidence="4">
    <location>
        <begin position="347"/>
        <end position="370"/>
    </location>
</feature>
<dbReference type="PANTHER" id="PTHR11143">
    <property type="entry name" value="60S RIBOSOMAL PROTEIN L26 FAMILY MEMBER"/>
    <property type="match status" value="1"/>
</dbReference>
<dbReference type="InterPro" id="IPR005825">
    <property type="entry name" value="Ribosomal_uL24_CS"/>
</dbReference>
<comment type="similarity">
    <text evidence="1">Belongs to the universal ribosomal protein uL24 family.</text>
</comment>
<dbReference type="Pfam" id="PF16906">
    <property type="entry name" value="Ribosomal_L26"/>
    <property type="match status" value="1"/>
</dbReference>
<reference evidence="7 8" key="1">
    <citation type="submission" date="2019-07" db="EMBL/GenBank/DDBJ databases">
        <title>Rhodotorula toruloides NBRC10032 genome sequencing.</title>
        <authorList>
            <person name="Shida Y."/>
            <person name="Takaku H."/>
            <person name="Ogasawara W."/>
            <person name="Mori K."/>
        </authorList>
    </citation>
    <scope>NUCLEOTIDE SEQUENCE [LARGE SCALE GENOMIC DNA]</scope>
    <source>
        <strain evidence="7 8">NBRC10032</strain>
    </source>
</reference>
<evidence type="ECO:0000256" key="3">
    <source>
        <dbReference type="ARBA" id="ARBA00023274"/>
    </source>
</evidence>
<dbReference type="GO" id="GO:0003723">
    <property type="term" value="F:RNA binding"/>
    <property type="evidence" value="ECO:0007669"/>
    <property type="project" value="InterPro"/>
</dbReference>
<dbReference type="GO" id="GO:0016740">
    <property type="term" value="F:transferase activity"/>
    <property type="evidence" value="ECO:0007669"/>
    <property type="project" value="UniProtKB-KW"/>
</dbReference>
<dbReference type="PROSITE" id="PS01108">
    <property type="entry name" value="RIBOSOMAL_L24"/>
    <property type="match status" value="1"/>
</dbReference>
<dbReference type="InterPro" id="IPR014722">
    <property type="entry name" value="Rib_uL2_dom2"/>
</dbReference>
<feature type="region of interest" description="Disordered" evidence="4">
    <location>
        <begin position="210"/>
        <end position="241"/>
    </location>
</feature>
<evidence type="ECO:0000256" key="2">
    <source>
        <dbReference type="ARBA" id="ARBA00022980"/>
    </source>
</evidence>
<dbReference type="InterPro" id="IPR006598">
    <property type="entry name" value="CAP10"/>
</dbReference>
<dbReference type="Proteomes" id="UP000321518">
    <property type="component" value="Unassembled WGS sequence"/>
</dbReference>
<dbReference type="GO" id="GO:0006412">
    <property type="term" value="P:translation"/>
    <property type="evidence" value="ECO:0007669"/>
    <property type="project" value="InterPro"/>
</dbReference>
<dbReference type="InterPro" id="IPR005756">
    <property type="entry name" value="Ribosomal_uL24_euk/arc"/>
</dbReference>
<evidence type="ECO:0000256" key="4">
    <source>
        <dbReference type="SAM" id="MobiDB-lite"/>
    </source>
</evidence>
<dbReference type="CDD" id="cd06089">
    <property type="entry name" value="KOW_RPL26"/>
    <property type="match status" value="1"/>
</dbReference>
<dbReference type="InterPro" id="IPR041988">
    <property type="entry name" value="Ribosomal_uL24_KOW"/>
</dbReference>
<dbReference type="GO" id="GO:0015934">
    <property type="term" value="C:large ribosomal subunit"/>
    <property type="evidence" value="ECO:0007669"/>
    <property type="project" value="InterPro"/>
</dbReference>
<keyword evidence="2" id="KW-0689">Ribosomal protein</keyword>
<dbReference type="GO" id="GO:0003735">
    <property type="term" value="F:structural constituent of ribosome"/>
    <property type="evidence" value="ECO:0007669"/>
    <property type="project" value="InterPro"/>
</dbReference>
<comment type="caution">
    <text evidence="7">The sequence shown here is derived from an EMBL/GenBank/DDBJ whole genome shotgun (WGS) entry which is preliminary data.</text>
</comment>
<dbReference type="FunFam" id="2.30.30.30:FF:000009">
    <property type="entry name" value="60S ribosomal protein L26"/>
    <property type="match status" value="1"/>
</dbReference>
<keyword evidence="7" id="KW-0808">Transferase</keyword>
<dbReference type="SMART" id="SM00739">
    <property type="entry name" value="KOW"/>
    <property type="match status" value="1"/>
</dbReference>
<dbReference type="InterPro" id="IPR008991">
    <property type="entry name" value="Translation_prot_SH3-like_sf"/>
</dbReference>
<evidence type="ECO:0000259" key="5">
    <source>
        <dbReference type="SMART" id="SM00672"/>
    </source>
</evidence>
<evidence type="ECO:0000256" key="1">
    <source>
        <dbReference type="ARBA" id="ARBA00010618"/>
    </source>
</evidence>
<dbReference type="Pfam" id="PF05686">
    <property type="entry name" value="Glyco_transf_90"/>
    <property type="match status" value="1"/>
</dbReference>
<dbReference type="InterPro" id="IPR005824">
    <property type="entry name" value="KOW"/>
</dbReference>
<dbReference type="Gene3D" id="2.30.30.30">
    <property type="match status" value="1"/>
</dbReference>
<evidence type="ECO:0000313" key="8">
    <source>
        <dbReference type="Proteomes" id="UP000321518"/>
    </source>
</evidence>
<dbReference type="NCBIfam" id="TIGR01080">
    <property type="entry name" value="rplX_A_E"/>
    <property type="match status" value="1"/>
</dbReference>
<dbReference type="SUPFAM" id="SSF50104">
    <property type="entry name" value="Translation proteins SH3-like domain"/>
    <property type="match status" value="1"/>
</dbReference>
<feature type="compositionally biased region" description="Low complexity" evidence="4">
    <location>
        <begin position="230"/>
        <end position="241"/>
    </location>
</feature>
<dbReference type="OrthoDB" id="541052at2759"/>
<feature type="domain" description="KOW" evidence="6">
    <location>
        <begin position="45"/>
        <end position="72"/>
    </location>
</feature>
<accession>A0A511KHV0</accession>
<organism evidence="7 8">
    <name type="scientific">Rhodotorula toruloides</name>
    <name type="common">Yeast</name>
    <name type="synonym">Rhodosporidium toruloides</name>
    <dbReference type="NCBI Taxonomy" id="5286"/>
    <lineage>
        <taxon>Eukaryota</taxon>
        <taxon>Fungi</taxon>
        <taxon>Dikarya</taxon>
        <taxon>Basidiomycota</taxon>
        <taxon>Pucciniomycotina</taxon>
        <taxon>Microbotryomycetes</taxon>
        <taxon>Sporidiobolales</taxon>
        <taxon>Sporidiobolaceae</taxon>
        <taxon>Rhodotorula</taxon>
    </lineage>
</organism>
<name>A0A511KHV0_RHOTO</name>
<dbReference type="Pfam" id="PF00467">
    <property type="entry name" value="KOW"/>
    <property type="match status" value="1"/>
</dbReference>
<feature type="region of interest" description="Disordered" evidence="4">
    <location>
        <begin position="150"/>
        <end position="169"/>
    </location>
</feature>
<evidence type="ECO:0000259" key="6">
    <source>
        <dbReference type="SMART" id="SM00739"/>
    </source>
</evidence>
<proteinExistence type="inferred from homology"/>
<dbReference type="AlphaFoldDB" id="A0A511KHV0"/>
<dbReference type="EMBL" id="BJWK01000009">
    <property type="protein sequence ID" value="GEM09948.1"/>
    <property type="molecule type" value="Genomic_DNA"/>
</dbReference>
<dbReference type="SMART" id="SM00672">
    <property type="entry name" value="CAP10"/>
    <property type="match status" value="1"/>
</dbReference>
<gene>
    <name evidence="7" type="ORF">Rt10032_c09g3965</name>
</gene>
<protein>
    <submittedName>
        <fullName evidence="7">Glycosyltransferase family 90 protein</fullName>
    </submittedName>
</protein>
<feature type="domain" description="Glycosyl transferase CAP10" evidence="5">
    <location>
        <begin position="475"/>
        <end position="763"/>
    </location>
</feature>
<sequence length="772" mass="89261">MAVTSISQRKAHKAHFGAPSSVRRILMSAPLSKELRAEHGVRSIPIRKDDEVKIVRGTYKGREGRINTSNRKNFRVFVEGVSRDKGNGATVPIPVSASNVVITKIKMDKDRTALLKRKSTKKGEDVEMKAASRFMQVGGFGKDYMGRQEEEQVRLSSDDAGESWTASKDKGKEKECLLFPWREGCEVTPAEAPRDPFEGFEFQEEGGHLYYPAVPAPRKPRRPGERPRLPDSQPVDPSQQPHPIHYLIQQAKEDWSAKLRRQSKTLDEAVAEYERRYKRRPPKGFDQWFAFARKNDFVMVDEFDLVMRQVEPFLALQPSLLRERHEKLQFEEAFWMQDKAYTVDLKTPDDSRHARPQMSVHGPMKTTNDRSDQTLKLLGNIAQFLPEMNFTFTGHDTPWVTMSGEARVKHVEAARAGKFLPADEANDFMDDWAWDGWAQICPPDSPLRQVPSVDERLQKHHIHTEPKRHSFIYDHVEAMDLCSHPDWQLIHGFTAWPGPRPGILYPLFVSTTTSMHSDLLVPPIDQYDRPKGNDPAWEEKKYNKVIWRGTTTGADLNVEHHRKWSQRPRLCRFPFQSGSVKLPYAPADKPSRLGPVSTLVSRAQALAQEWFDFAFLGSARQCDDPKVCAEFEKDFLWSDWVGENEQNEYKYMLDVDGNGWSGRFHRLMSTNSLVLKSTIFPEWYSDMVQPWVHYVPIQIDFSDLWTTMAFFLGDEDGKGAHDEIAKEIALEGKKWTETHWRWVDMEVYTYRLMLEYARIMNRNEDDPTSWDL</sequence>
<keyword evidence="3" id="KW-0687">Ribonucleoprotein</keyword>